<dbReference type="EMBL" id="LSYV01000070">
    <property type="protein sequence ID" value="KXZ44351.1"/>
    <property type="molecule type" value="Genomic_DNA"/>
</dbReference>
<reference evidence="2" key="1">
    <citation type="journal article" date="2016" name="Nat. Commun.">
        <title>The Gonium pectorale genome demonstrates co-option of cell cycle regulation during the evolution of multicellularity.</title>
        <authorList>
            <person name="Hanschen E.R."/>
            <person name="Marriage T.N."/>
            <person name="Ferris P.J."/>
            <person name="Hamaji T."/>
            <person name="Toyoda A."/>
            <person name="Fujiyama A."/>
            <person name="Neme R."/>
            <person name="Noguchi H."/>
            <person name="Minakuchi Y."/>
            <person name="Suzuki M."/>
            <person name="Kawai-Toyooka H."/>
            <person name="Smith D.R."/>
            <person name="Sparks H."/>
            <person name="Anderson J."/>
            <person name="Bakaric R."/>
            <person name="Luria V."/>
            <person name="Karger A."/>
            <person name="Kirschner M.W."/>
            <person name="Durand P.M."/>
            <person name="Michod R.E."/>
            <person name="Nozaki H."/>
            <person name="Olson B.J."/>
        </authorList>
    </citation>
    <scope>NUCLEOTIDE SEQUENCE [LARGE SCALE GENOMIC DNA]</scope>
    <source>
        <strain evidence="2">NIES-2863</strain>
    </source>
</reference>
<sequence>MQHQALSEHRNFAALPHSVQLQRLVVAKQTRALEAVFGRLQGVISDMAGAVRASERLAAEAARLLGEAPSAKACAEVQPGGVSVAQLVEGVEDVWRLQRDDLAVWASALAGLGHTTSPQQAAEMAAAVRGCTGMLAGAHPVVLVQGAAAALR</sequence>
<organism evidence="1 2">
    <name type="scientific">Gonium pectorale</name>
    <name type="common">Green alga</name>
    <dbReference type="NCBI Taxonomy" id="33097"/>
    <lineage>
        <taxon>Eukaryota</taxon>
        <taxon>Viridiplantae</taxon>
        <taxon>Chlorophyta</taxon>
        <taxon>core chlorophytes</taxon>
        <taxon>Chlorophyceae</taxon>
        <taxon>CS clade</taxon>
        <taxon>Chlamydomonadales</taxon>
        <taxon>Volvocaceae</taxon>
        <taxon>Gonium</taxon>
    </lineage>
</organism>
<dbReference type="InterPro" id="IPR029159">
    <property type="entry name" value="CA109-like"/>
</dbReference>
<keyword evidence="2" id="KW-1185">Reference proteome</keyword>
<name>A0A150G3H8_GONPE</name>
<gene>
    <name evidence="1" type="ORF">GPECTOR_69g444</name>
</gene>
<dbReference type="Pfam" id="PF15011">
    <property type="entry name" value="CA109-like"/>
    <property type="match status" value="1"/>
</dbReference>
<proteinExistence type="predicted"/>
<evidence type="ECO:0000313" key="2">
    <source>
        <dbReference type="Proteomes" id="UP000075714"/>
    </source>
</evidence>
<accession>A0A150G3H8</accession>
<comment type="caution">
    <text evidence="1">The sequence shown here is derived from an EMBL/GenBank/DDBJ whole genome shotgun (WGS) entry which is preliminary data.</text>
</comment>
<dbReference type="Proteomes" id="UP000075714">
    <property type="component" value="Unassembled WGS sequence"/>
</dbReference>
<evidence type="ECO:0000313" key="1">
    <source>
        <dbReference type="EMBL" id="KXZ44351.1"/>
    </source>
</evidence>
<dbReference type="AlphaFoldDB" id="A0A150G3H8"/>
<protein>
    <submittedName>
        <fullName evidence="1">Uncharacterized protein</fullName>
    </submittedName>
</protein>
<dbReference type="STRING" id="33097.A0A150G3H8"/>
<dbReference type="OrthoDB" id="2018540at2759"/>